<dbReference type="InterPro" id="IPR003697">
    <property type="entry name" value="Maf-like"/>
</dbReference>
<proteinExistence type="inferred from homology"/>
<evidence type="ECO:0000256" key="1">
    <source>
        <dbReference type="ARBA" id="ARBA00001968"/>
    </source>
</evidence>
<keyword evidence="6" id="KW-1185">Reference proteome</keyword>
<sequence length="192" mass="22095">MLRKKFENTKIILASGSPRRQQFLKDLDLDFEIRLKEIEEVYPPHLQSYEITNYLAQLKADAFNDLEKNELLITSDTLVWLDNEALGKPRNEAEAVQMLQKLSGKTHQVVTSVCCKTKEKSDIIYDITQVTFSDLSLEAIEYYVHHYQPLDKAGSYGIQDWIGLIGISKIEGSYTNVVGLPTEKLFQYLLKF</sequence>
<dbReference type="PANTHER" id="PTHR43213">
    <property type="entry name" value="BIFUNCTIONAL DTTP/UTP PYROPHOSPHATASE/METHYLTRANSFERASE PROTEIN-RELATED"/>
    <property type="match status" value="1"/>
</dbReference>
<comment type="function">
    <text evidence="4">Nucleoside triphosphate pyrophosphatase that hydrolyzes dTTP and UTP. May have a dual role in cell division arrest and in preventing the incorporation of modified nucleotides into cellular nucleic acids.</text>
</comment>
<feature type="site" description="Important for substrate specificity" evidence="4">
    <location>
        <position position="19"/>
    </location>
</feature>
<dbReference type="NCBIfam" id="TIGR00172">
    <property type="entry name" value="maf"/>
    <property type="match status" value="1"/>
</dbReference>
<dbReference type="EMBL" id="JAMLJM010000002">
    <property type="protein sequence ID" value="MCL9808414.1"/>
    <property type="molecule type" value="Genomic_DNA"/>
</dbReference>
<accession>A0ABT0TLP7</accession>
<evidence type="ECO:0000256" key="3">
    <source>
        <dbReference type="ARBA" id="ARBA00023080"/>
    </source>
</evidence>
<dbReference type="EC" id="3.6.1.9" evidence="4"/>
<dbReference type="PANTHER" id="PTHR43213:SF5">
    <property type="entry name" value="BIFUNCTIONAL DTTP_UTP PYROPHOSPHATASE_METHYLTRANSFERASE PROTEIN-RELATED"/>
    <property type="match status" value="1"/>
</dbReference>
<dbReference type="CDD" id="cd00555">
    <property type="entry name" value="Maf"/>
    <property type="match status" value="1"/>
</dbReference>
<dbReference type="PIRSF" id="PIRSF006305">
    <property type="entry name" value="Maf"/>
    <property type="match status" value="1"/>
</dbReference>
<dbReference type="Gene3D" id="3.90.950.10">
    <property type="match status" value="1"/>
</dbReference>
<keyword evidence="3 4" id="KW-0546">Nucleotide metabolism</keyword>
<evidence type="ECO:0000313" key="5">
    <source>
        <dbReference type="EMBL" id="MCL9808414.1"/>
    </source>
</evidence>
<keyword evidence="2 4" id="KW-0378">Hydrolase</keyword>
<gene>
    <name evidence="5" type="ORF">NAT50_03485</name>
</gene>
<organism evidence="5 6">
    <name type="scientific">Flavobacterium luminosum</name>
    <dbReference type="NCBI Taxonomy" id="2949086"/>
    <lineage>
        <taxon>Bacteria</taxon>
        <taxon>Pseudomonadati</taxon>
        <taxon>Bacteroidota</taxon>
        <taxon>Flavobacteriia</taxon>
        <taxon>Flavobacteriales</taxon>
        <taxon>Flavobacteriaceae</taxon>
        <taxon>Flavobacterium</taxon>
    </lineage>
</organism>
<feature type="site" description="Important for substrate specificity" evidence="4">
    <location>
        <position position="159"/>
    </location>
</feature>
<evidence type="ECO:0000313" key="6">
    <source>
        <dbReference type="Proteomes" id="UP001317191"/>
    </source>
</evidence>
<comment type="catalytic activity">
    <reaction evidence="4">
        <text>dTTP + H2O = dTMP + diphosphate + H(+)</text>
        <dbReference type="Rhea" id="RHEA:28534"/>
        <dbReference type="ChEBI" id="CHEBI:15377"/>
        <dbReference type="ChEBI" id="CHEBI:15378"/>
        <dbReference type="ChEBI" id="CHEBI:33019"/>
        <dbReference type="ChEBI" id="CHEBI:37568"/>
        <dbReference type="ChEBI" id="CHEBI:63528"/>
        <dbReference type="EC" id="3.6.1.9"/>
    </reaction>
</comment>
<comment type="subcellular location">
    <subcellularLocation>
        <location evidence="4">Cytoplasm</location>
    </subcellularLocation>
</comment>
<comment type="caution">
    <text evidence="4">Lacks conserved residue(s) required for the propagation of feature annotation.</text>
</comment>
<comment type="similarity">
    <text evidence="4">Belongs to the Maf family. YhdE subfamily.</text>
</comment>
<name>A0ABT0TLP7_9FLAO</name>
<evidence type="ECO:0000256" key="4">
    <source>
        <dbReference type="HAMAP-Rule" id="MF_00528"/>
    </source>
</evidence>
<dbReference type="Proteomes" id="UP001317191">
    <property type="component" value="Unassembled WGS sequence"/>
</dbReference>
<keyword evidence="4" id="KW-0963">Cytoplasm</keyword>
<dbReference type="RefSeq" id="WP_250591550.1">
    <property type="nucleotide sequence ID" value="NZ_JAMLJM010000002.1"/>
</dbReference>
<dbReference type="Pfam" id="PF02545">
    <property type="entry name" value="Maf"/>
    <property type="match status" value="1"/>
</dbReference>
<protein>
    <recommendedName>
        <fullName evidence="4">dTTP/UTP pyrophosphatase</fullName>
        <shortName evidence="4">dTTPase/UTPase</shortName>
        <ecNumber evidence="4">3.6.1.9</ecNumber>
    </recommendedName>
    <alternativeName>
        <fullName evidence="4">Nucleoside triphosphate pyrophosphatase</fullName>
    </alternativeName>
    <alternativeName>
        <fullName evidence="4">Nucleotide pyrophosphatase</fullName>
        <shortName evidence="4">Nucleotide PPase</shortName>
    </alternativeName>
</protein>
<evidence type="ECO:0000256" key="2">
    <source>
        <dbReference type="ARBA" id="ARBA00022801"/>
    </source>
</evidence>
<comment type="cofactor">
    <cofactor evidence="1 4">
        <name>a divalent metal cation</name>
        <dbReference type="ChEBI" id="CHEBI:60240"/>
    </cofactor>
</comment>
<dbReference type="InterPro" id="IPR029001">
    <property type="entry name" value="ITPase-like_fam"/>
</dbReference>
<comment type="catalytic activity">
    <reaction evidence="4">
        <text>UTP + H2O = UMP + diphosphate + H(+)</text>
        <dbReference type="Rhea" id="RHEA:29395"/>
        <dbReference type="ChEBI" id="CHEBI:15377"/>
        <dbReference type="ChEBI" id="CHEBI:15378"/>
        <dbReference type="ChEBI" id="CHEBI:33019"/>
        <dbReference type="ChEBI" id="CHEBI:46398"/>
        <dbReference type="ChEBI" id="CHEBI:57865"/>
        <dbReference type="EC" id="3.6.1.9"/>
    </reaction>
</comment>
<dbReference type="SUPFAM" id="SSF52972">
    <property type="entry name" value="ITPase-like"/>
    <property type="match status" value="1"/>
</dbReference>
<feature type="site" description="Important for substrate specificity" evidence="4">
    <location>
        <position position="77"/>
    </location>
</feature>
<dbReference type="HAMAP" id="MF_00528">
    <property type="entry name" value="Maf"/>
    <property type="match status" value="1"/>
</dbReference>
<reference evidence="5 6" key="1">
    <citation type="submission" date="2022-05" db="EMBL/GenBank/DDBJ databases">
        <title>Flavobacterium sp., isolated from activated sludge.</title>
        <authorList>
            <person name="Ran Q."/>
        </authorList>
    </citation>
    <scope>NUCLEOTIDE SEQUENCE [LARGE SCALE GENOMIC DNA]</scope>
    <source>
        <strain evidence="5 6">HXWNR70</strain>
    </source>
</reference>
<comment type="caution">
    <text evidence="5">The sequence shown here is derived from an EMBL/GenBank/DDBJ whole genome shotgun (WGS) entry which is preliminary data.</text>
</comment>
<feature type="active site" description="Proton acceptor" evidence="4">
    <location>
        <position position="76"/>
    </location>
</feature>